<gene>
    <name evidence="1" type="ORF">BCR35DRAFT_306298</name>
</gene>
<dbReference type="AlphaFoldDB" id="A0A1Y2EUU5"/>
<evidence type="ECO:0000313" key="1">
    <source>
        <dbReference type="EMBL" id="ORY75329.1"/>
    </source>
</evidence>
<dbReference type="SUPFAM" id="SSF52047">
    <property type="entry name" value="RNI-like"/>
    <property type="match status" value="1"/>
</dbReference>
<proteinExistence type="predicted"/>
<organism evidence="1 2">
    <name type="scientific">Leucosporidium creatinivorum</name>
    <dbReference type="NCBI Taxonomy" id="106004"/>
    <lineage>
        <taxon>Eukaryota</taxon>
        <taxon>Fungi</taxon>
        <taxon>Dikarya</taxon>
        <taxon>Basidiomycota</taxon>
        <taxon>Pucciniomycotina</taxon>
        <taxon>Microbotryomycetes</taxon>
        <taxon>Leucosporidiales</taxon>
        <taxon>Leucosporidium</taxon>
    </lineage>
</organism>
<evidence type="ECO:0008006" key="3">
    <source>
        <dbReference type="Google" id="ProtNLM"/>
    </source>
</evidence>
<dbReference type="Gene3D" id="3.80.10.10">
    <property type="entry name" value="Ribonuclease Inhibitor"/>
    <property type="match status" value="1"/>
</dbReference>
<accession>A0A1Y2EUU5</accession>
<keyword evidence="2" id="KW-1185">Reference proteome</keyword>
<evidence type="ECO:0000313" key="2">
    <source>
        <dbReference type="Proteomes" id="UP000193467"/>
    </source>
</evidence>
<sequence length="420" mass="46813">MLTLNSPLSFTIRAHRLPSLRRSSPSAMTDAEASPPITELASPAPRLPLELLAIIIEQAAQLVEAQHARFAKLWIARLCLISKSLLPFARPLLYADIWVRYQRNDLDAVGEALDDPEQMVTSNDRRLRRAFRTKPALGTLVRRLTLDLRFDFFDEDDEDRVQPAVDQIIRSCPNLLHLDIISFRDGASSESALSTITPGWLSQLTKLVIEHVGEEAVAALQYMPSLHTLELAPMNDTSQWGEYPDSFPDSYPFSLHDLQLSSNTPPKLFRALVSNSSSSLHTLWTSTETLEGLVGAKRLPPFSNLQDLVVMCTDDQDPNPAIKSFLPLTPSLTRFQCVADDDELDLADDVLPRLPRSIETIEISAVKVSAQLLSTFIKSKASRHPNLLLLRAEGEREDWSAVDLIGVAEAFEKAGVKLEF</sequence>
<name>A0A1Y2EUU5_9BASI</name>
<comment type="caution">
    <text evidence="1">The sequence shown here is derived from an EMBL/GenBank/DDBJ whole genome shotgun (WGS) entry which is preliminary data.</text>
</comment>
<dbReference type="Proteomes" id="UP000193467">
    <property type="component" value="Unassembled WGS sequence"/>
</dbReference>
<reference evidence="1 2" key="1">
    <citation type="submission" date="2016-07" db="EMBL/GenBank/DDBJ databases">
        <title>Pervasive Adenine N6-methylation of Active Genes in Fungi.</title>
        <authorList>
            <consortium name="DOE Joint Genome Institute"/>
            <person name="Mondo S.J."/>
            <person name="Dannebaum R.O."/>
            <person name="Kuo R.C."/>
            <person name="Labutti K."/>
            <person name="Haridas S."/>
            <person name="Kuo A."/>
            <person name="Salamov A."/>
            <person name="Ahrendt S.R."/>
            <person name="Lipzen A."/>
            <person name="Sullivan W."/>
            <person name="Andreopoulos W.B."/>
            <person name="Clum A."/>
            <person name="Lindquist E."/>
            <person name="Daum C."/>
            <person name="Ramamoorthy G.K."/>
            <person name="Gryganskyi A."/>
            <person name="Culley D."/>
            <person name="Magnuson J.K."/>
            <person name="James T.Y."/>
            <person name="O'Malley M.A."/>
            <person name="Stajich J.E."/>
            <person name="Spatafora J.W."/>
            <person name="Visel A."/>
            <person name="Grigoriev I.V."/>
        </authorList>
    </citation>
    <scope>NUCLEOTIDE SEQUENCE [LARGE SCALE GENOMIC DNA]</scope>
    <source>
        <strain evidence="1 2">62-1032</strain>
    </source>
</reference>
<dbReference type="EMBL" id="MCGR01000038">
    <property type="protein sequence ID" value="ORY75329.1"/>
    <property type="molecule type" value="Genomic_DNA"/>
</dbReference>
<dbReference type="InterPro" id="IPR032675">
    <property type="entry name" value="LRR_dom_sf"/>
</dbReference>
<dbReference type="InParanoid" id="A0A1Y2EUU5"/>
<protein>
    <recommendedName>
        <fullName evidence="3">F-box domain-containing protein</fullName>
    </recommendedName>
</protein>